<feature type="region of interest" description="Disordered" evidence="1">
    <location>
        <begin position="71"/>
        <end position="102"/>
    </location>
</feature>
<organism evidence="2 3">
    <name type="scientific">Puccinia coronata f. sp. avenae</name>
    <dbReference type="NCBI Taxonomy" id="200324"/>
    <lineage>
        <taxon>Eukaryota</taxon>
        <taxon>Fungi</taxon>
        <taxon>Dikarya</taxon>
        <taxon>Basidiomycota</taxon>
        <taxon>Pucciniomycotina</taxon>
        <taxon>Pucciniomycetes</taxon>
        <taxon>Pucciniales</taxon>
        <taxon>Pucciniaceae</taxon>
        <taxon>Puccinia</taxon>
    </lineage>
</organism>
<dbReference type="EMBL" id="PGCI01000269">
    <property type="protein sequence ID" value="PLW31420.1"/>
    <property type="molecule type" value="Genomic_DNA"/>
</dbReference>
<comment type="caution">
    <text evidence="2">The sequence shown here is derived from an EMBL/GenBank/DDBJ whole genome shotgun (WGS) entry which is preliminary data.</text>
</comment>
<reference evidence="2 3" key="1">
    <citation type="submission" date="2017-11" db="EMBL/GenBank/DDBJ databases">
        <title>De novo assembly and phasing of dikaryotic genomes from two isolates of Puccinia coronata f. sp. avenae, the causal agent of oat crown rust.</title>
        <authorList>
            <person name="Miller M.E."/>
            <person name="Zhang Y."/>
            <person name="Omidvar V."/>
            <person name="Sperschneider J."/>
            <person name="Schwessinger B."/>
            <person name="Raley C."/>
            <person name="Palmer J.M."/>
            <person name="Garnica D."/>
            <person name="Upadhyaya N."/>
            <person name="Rathjen J."/>
            <person name="Taylor J.M."/>
            <person name="Park R.F."/>
            <person name="Dodds P.N."/>
            <person name="Hirsch C.D."/>
            <person name="Kianian S.F."/>
            <person name="Figueroa M."/>
        </authorList>
    </citation>
    <scope>NUCLEOTIDE SEQUENCE [LARGE SCALE GENOMIC DNA]</scope>
    <source>
        <strain evidence="2">12SD80</strain>
    </source>
</reference>
<feature type="compositionally biased region" description="Polar residues" evidence="1">
    <location>
        <begin position="71"/>
        <end position="98"/>
    </location>
</feature>
<dbReference type="AlphaFoldDB" id="A0A2N5U101"/>
<name>A0A2N5U101_9BASI</name>
<evidence type="ECO:0000313" key="3">
    <source>
        <dbReference type="Proteomes" id="UP000235392"/>
    </source>
</evidence>
<evidence type="ECO:0000313" key="2">
    <source>
        <dbReference type="EMBL" id="PLW31420.1"/>
    </source>
</evidence>
<protein>
    <submittedName>
        <fullName evidence="2">Uncharacterized protein</fullName>
    </submittedName>
</protein>
<accession>A0A2N5U101</accession>
<evidence type="ECO:0000256" key="1">
    <source>
        <dbReference type="SAM" id="MobiDB-lite"/>
    </source>
</evidence>
<dbReference type="Proteomes" id="UP000235392">
    <property type="component" value="Unassembled WGS sequence"/>
</dbReference>
<sequence length="124" mass="13658">MKSAQHTVYLDILSSLTKSKKTNQAKQSEMIFLTNPNYSTVNHQRTSNIHPLPSIPSTTCSTNSVAINRLSVSGPDSASTSSKTTYSQCREQPKSAMTENGPRNHMLLCTNEIPKMNAIYSSCF</sequence>
<proteinExistence type="predicted"/>
<gene>
    <name evidence="2" type="ORF">PCASD_18543</name>
</gene>